<keyword evidence="5 6" id="KW-0472">Membrane</keyword>
<dbReference type="InterPro" id="IPR051311">
    <property type="entry name" value="DedA_domain"/>
</dbReference>
<feature type="transmembrane region" description="Helical" evidence="6">
    <location>
        <begin position="52"/>
        <end position="70"/>
    </location>
</feature>
<dbReference type="GO" id="GO:0004792">
    <property type="term" value="F:thiosulfate-cyanide sulfurtransferase activity"/>
    <property type="evidence" value="ECO:0007669"/>
    <property type="project" value="InterPro"/>
</dbReference>
<sequence length="317" mass="34187">MTYLVDLLQQYGLLIVFANVFLEQIGLPIPAYPALLLTGALLGQGQYTAPSLLFTAVFSALLADVIWYMAGRKYGRRVMAKLCKISLSPDSCVRQTESLYLRIGPPALLFCKFIPGFASISSALAGTVGTKPWTFIIFDSLGAAIWAGSAILLGSLFSSTIDELISSLAQMGRFGAMLIALALVAFVASKWWERYRFMKALRMEQITVEELGTMLKAGQSPVIIDVRPTQLQTGGRIPGAITLTADTVDAFALESNVEGEVILYCACPNEASAAKMAKLLIQKGYHRVRPLTGGIDAWVSAGYEVESADLALPDASK</sequence>
<gene>
    <name evidence="8" type="ORF">ZMTM_24730</name>
</gene>
<feature type="transmembrane region" description="Helical" evidence="6">
    <location>
        <begin position="12"/>
        <end position="32"/>
    </location>
</feature>
<dbReference type="Pfam" id="PF00581">
    <property type="entry name" value="Rhodanese"/>
    <property type="match status" value="1"/>
</dbReference>
<dbReference type="SMART" id="SM00450">
    <property type="entry name" value="RHOD"/>
    <property type="match status" value="1"/>
</dbReference>
<dbReference type="KEGG" id="mpau:ZMTM_24730"/>
<dbReference type="GO" id="GO:0005737">
    <property type="term" value="C:cytoplasm"/>
    <property type="evidence" value="ECO:0007669"/>
    <property type="project" value="InterPro"/>
</dbReference>
<evidence type="ECO:0000256" key="4">
    <source>
        <dbReference type="ARBA" id="ARBA00022989"/>
    </source>
</evidence>
<keyword evidence="9" id="KW-1185">Reference proteome</keyword>
<keyword evidence="4 6" id="KW-1133">Transmembrane helix</keyword>
<evidence type="ECO:0000259" key="7">
    <source>
        <dbReference type="PROSITE" id="PS50206"/>
    </source>
</evidence>
<dbReference type="AlphaFoldDB" id="A0A8D5GGA7"/>
<feature type="transmembrane region" description="Helical" evidence="6">
    <location>
        <begin position="174"/>
        <end position="192"/>
    </location>
</feature>
<dbReference type="PANTHER" id="PTHR42709:SF6">
    <property type="entry name" value="UNDECAPRENYL PHOSPHATE TRANSPORTER A"/>
    <property type="match status" value="1"/>
</dbReference>
<dbReference type="CDD" id="cd01444">
    <property type="entry name" value="GlpE_ST"/>
    <property type="match status" value="1"/>
</dbReference>
<dbReference type="InterPro" id="IPR001763">
    <property type="entry name" value="Rhodanese-like_dom"/>
</dbReference>
<protein>
    <recommendedName>
        <fullName evidence="7">Rhodanese domain-containing protein</fullName>
    </recommendedName>
</protein>
<keyword evidence="2" id="KW-1003">Cell membrane</keyword>
<dbReference type="InterPro" id="IPR032816">
    <property type="entry name" value="VTT_dom"/>
</dbReference>
<dbReference type="PANTHER" id="PTHR42709">
    <property type="entry name" value="ALKALINE PHOSPHATASE LIKE PROTEIN"/>
    <property type="match status" value="1"/>
</dbReference>
<evidence type="ECO:0000256" key="1">
    <source>
        <dbReference type="ARBA" id="ARBA00004651"/>
    </source>
</evidence>
<proteinExistence type="predicted"/>
<dbReference type="Proteomes" id="UP000826722">
    <property type="component" value="Chromosome"/>
</dbReference>
<dbReference type="InterPro" id="IPR023695">
    <property type="entry name" value="Thiosulf_sulfurTrfase"/>
</dbReference>
<dbReference type="PROSITE" id="PS50206">
    <property type="entry name" value="RHODANESE_3"/>
    <property type="match status" value="1"/>
</dbReference>
<dbReference type="Gene3D" id="3.40.250.10">
    <property type="entry name" value="Rhodanese-like domain"/>
    <property type="match status" value="1"/>
</dbReference>
<evidence type="ECO:0000256" key="6">
    <source>
        <dbReference type="SAM" id="Phobius"/>
    </source>
</evidence>
<evidence type="ECO:0000256" key="3">
    <source>
        <dbReference type="ARBA" id="ARBA00022692"/>
    </source>
</evidence>
<feature type="transmembrane region" description="Helical" evidence="6">
    <location>
        <begin position="133"/>
        <end position="154"/>
    </location>
</feature>
<reference evidence="8" key="1">
    <citation type="journal article" date="2021" name="Arch. Microbiol.">
        <title>Methyloradius palustris gen. nov., sp. nov., a methanol-oxidizing bacterium isolated from snow.</title>
        <authorList>
            <person name="Miyadera T."/>
            <person name="Kojima H."/>
            <person name="Fukui M."/>
        </authorList>
    </citation>
    <scope>NUCLEOTIDE SEQUENCE</scope>
    <source>
        <strain evidence="8">Zm11</strain>
    </source>
</reference>
<dbReference type="EMBL" id="AP024110">
    <property type="protein sequence ID" value="BCM26214.1"/>
    <property type="molecule type" value="Genomic_DNA"/>
</dbReference>
<dbReference type="SUPFAM" id="SSF52821">
    <property type="entry name" value="Rhodanese/Cell cycle control phosphatase"/>
    <property type="match status" value="1"/>
</dbReference>
<accession>A0A8D5GGA7</accession>
<dbReference type="RefSeq" id="WP_221764228.1">
    <property type="nucleotide sequence ID" value="NZ_AP024110.1"/>
</dbReference>
<dbReference type="Pfam" id="PF09335">
    <property type="entry name" value="VTT_dom"/>
    <property type="match status" value="1"/>
</dbReference>
<evidence type="ECO:0000256" key="2">
    <source>
        <dbReference type="ARBA" id="ARBA00022475"/>
    </source>
</evidence>
<name>A0A8D5GGA7_9PROT</name>
<evidence type="ECO:0000313" key="9">
    <source>
        <dbReference type="Proteomes" id="UP000826722"/>
    </source>
</evidence>
<organism evidence="8 9">
    <name type="scientific">Methyloradius palustris</name>
    <dbReference type="NCBI Taxonomy" id="2778876"/>
    <lineage>
        <taxon>Bacteria</taxon>
        <taxon>Pseudomonadati</taxon>
        <taxon>Pseudomonadota</taxon>
        <taxon>Betaproteobacteria</taxon>
        <taxon>Nitrosomonadales</taxon>
        <taxon>Methylophilaceae</taxon>
        <taxon>Methyloradius</taxon>
    </lineage>
</organism>
<dbReference type="InterPro" id="IPR036873">
    <property type="entry name" value="Rhodanese-like_dom_sf"/>
</dbReference>
<keyword evidence="3 6" id="KW-0812">Transmembrane</keyword>
<comment type="subcellular location">
    <subcellularLocation>
        <location evidence="1">Cell membrane</location>
        <topology evidence="1">Multi-pass membrane protein</topology>
    </subcellularLocation>
</comment>
<evidence type="ECO:0000313" key="8">
    <source>
        <dbReference type="EMBL" id="BCM26214.1"/>
    </source>
</evidence>
<evidence type="ECO:0000256" key="5">
    <source>
        <dbReference type="ARBA" id="ARBA00023136"/>
    </source>
</evidence>
<feature type="domain" description="Rhodanese" evidence="7">
    <location>
        <begin position="217"/>
        <end position="307"/>
    </location>
</feature>
<dbReference type="GO" id="GO:0005886">
    <property type="term" value="C:plasma membrane"/>
    <property type="evidence" value="ECO:0007669"/>
    <property type="project" value="UniProtKB-SubCell"/>
</dbReference>